<proteinExistence type="predicted"/>
<dbReference type="AlphaFoldDB" id="A0A0E9PUW5"/>
<reference evidence="1" key="1">
    <citation type="submission" date="2014-11" db="EMBL/GenBank/DDBJ databases">
        <authorList>
            <person name="Amaro Gonzalez C."/>
        </authorList>
    </citation>
    <scope>NUCLEOTIDE SEQUENCE</scope>
</reference>
<name>A0A0E9PUW5_ANGAN</name>
<protein>
    <submittedName>
        <fullName evidence="1">Uncharacterized protein</fullName>
    </submittedName>
</protein>
<reference evidence="1" key="2">
    <citation type="journal article" date="2015" name="Fish Shellfish Immunol.">
        <title>Early steps in the European eel (Anguilla anguilla)-Vibrio vulnificus interaction in the gills: Role of the RtxA13 toxin.</title>
        <authorList>
            <person name="Callol A."/>
            <person name="Pajuelo D."/>
            <person name="Ebbesson L."/>
            <person name="Teles M."/>
            <person name="MacKenzie S."/>
            <person name="Amaro C."/>
        </authorList>
    </citation>
    <scope>NUCLEOTIDE SEQUENCE</scope>
</reference>
<sequence>MRDGTDPYNMLKPKEYAGSFSRILTWSLPSPTRELLVVSVKRTTRLWRGSGSTRGSPSAAPPAVPITSWCPMSFHTELYIFMHTHMHNYRHTLPIPLVTPYTSFVTSLLTL</sequence>
<evidence type="ECO:0000313" key="1">
    <source>
        <dbReference type="EMBL" id="JAH07870.1"/>
    </source>
</evidence>
<dbReference type="EMBL" id="GBXM01100707">
    <property type="protein sequence ID" value="JAH07870.1"/>
    <property type="molecule type" value="Transcribed_RNA"/>
</dbReference>
<organism evidence="1">
    <name type="scientific">Anguilla anguilla</name>
    <name type="common">European freshwater eel</name>
    <name type="synonym">Muraena anguilla</name>
    <dbReference type="NCBI Taxonomy" id="7936"/>
    <lineage>
        <taxon>Eukaryota</taxon>
        <taxon>Metazoa</taxon>
        <taxon>Chordata</taxon>
        <taxon>Craniata</taxon>
        <taxon>Vertebrata</taxon>
        <taxon>Euteleostomi</taxon>
        <taxon>Actinopterygii</taxon>
        <taxon>Neopterygii</taxon>
        <taxon>Teleostei</taxon>
        <taxon>Anguilliformes</taxon>
        <taxon>Anguillidae</taxon>
        <taxon>Anguilla</taxon>
    </lineage>
</organism>
<accession>A0A0E9PUW5</accession>